<evidence type="ECO:0000313" key="3">
    <source>
        <dbReference type="Proteomes" id="UP000229570"/>
    </source>
</evidence>
<protein>
    <recommendedName>
        <fullName evidence="4">Mannosyl-glycoprotein endo-beta-N-acetylglucosamidase-like domain-containing protein</fullName>
    </recommendedName>
</protein>
<name>A0A2H0KME1_9BACT</name>
<reference evidence="2 3" key="1">
    <citation type="submission" date="2017-09" db="EMBL/GenBank/DDBJ databases">
        <title>Depth-based differentiation of microbial function through sediment-hosted aquifers and enrichment of novel symbionts in the deep terrestrial subsurface.</title>
        <authorList>
            <person name="Probst A.J."/>
            <person name="Ladd B."/>
            <person name="Jarett J.K."/>
            <person name="Geller-Mcgrath D.E."/>
            <person name="Sieber C.M."/>
            <person name="Emerson J.B."/>
            <person name="Anantharaman K."/>
            <person name="Thomas B.C."/>
            <person name="Malmstrom R."/>
            <person name="Stieglmeier M."/>
            <person name="Klingl A."/>
            <person name="Woyke T."/>
            <person name="Ryan C.M."/>
            <person name="Banfield J.F."/>
        </authorList>
    </citation>
    <scope>NUCLEOTIDE SEQUENCE [LARGE SCALE GENOMIC DNA]</scope>
    <source>
        <strain evidence="2">CG11_big_fil_rev_8_21_14_0_20_35_14</strain>
    </source>
</reference>
<sequence length="199" mass="22659">MLRKSLIYFVLFLFLTGLNFFLVIKAYAVFNKQAQIEKILADISQNKNDLNRQFFLSNATIDREGYSGEATLVDGRVANLKAFFRKYNSPLYDSAEKIVEVSDRYKFDYRLLPAIAMQESNLCRVIPDDSHNCWGWGIYGTTVTKFDSYDEAIETVGKGIKEHYIDQGLVTASAIMEKYTPSSLGSWSHGVNTFLKALE</sequence>
<proteinExistence type="predicted"/>
<dbReference type="EMBL" id="PCVL01000041">
    <property type="protein sequence ID" value="PIQ72427.1"/>
    <property type="molecule type" value="Genomic_DNA"/>
</dbReference>
<accession>A0A2H0KME1</accession>
<keyword evidence="1" id="KW-1133">Transmembrane helix</keyword>
<dbReference type="AlphaFoldDB" id="A0A2H0KME1"/>
<gene>
    <name evidence="2" type="ORF">COV86_03005</name>
</gene>
<evidence type="ECO:0008006" key="4">
    <source>
        <dbReference type="Google" id="ProtNLM"/>
    </source>
</evidence>
<dbReference type="Proteomes" id="UP000229570">
    <property type="component" value="Unassembled WGS sequence"/>
</dbReference>
<comment type="caution">
    <text evidence="2">The sequence shown here is derived from an EMBL/GenBank/DDBJ whole genome shotgun (WGS) entry which is preliminary data.</text>
</comment>
<feature type="transmembrane region" description="Helical" evidence="1">
    <location>
        <begin position="6"/>
        <end position="30"/>
    </location>
</feature>
<keyword evidence="1" id="KW-0812">Transmembrane</keyword>
<keyword evidence="1" id="KW-0472">Membrane</keyword>
<evidence type="ECO:0000256" key="1">
    <source>
        <dbReference type="SAM" id="Phobius"/>
    </source>
</evidence>
<organism evidence="2 3">
    <name type="scientific">Candidatus Roizmanbacteria bacterium CG11_big_fil_rev_8_21_14_0_20_35_14</name>
    <dbReference type="NCBI Taxonomy" id="1974855"/>
    <lineage>
        <taxon>Bacteria</taxon>
        <taxon>Candidatus Roizmaniibacteriota</taxon>
    </lineage>
</organism>
<evidence type="ECO:0000313" key="2">
    <source>
        <dbReference type="EMBL" id="PIQ72427.1"/>
    </source>
</evidence>